<name>A0A9N8ZY75_FUNMO</name>
<organism evidence="1 2">
    <name type="scientific">Funneliformis mosseae</name>
    <name type="common">Endomycorrhizal fungus</name>
    <name type="synonym">Glomus mosseae</name>
    <dbReference type="NCBI Taxonomy" id="27381"/>
    <lineage>
        <taxon>Eukaryota</taxon>
        <taxon>Fungi</taxon>
        <taxon>Fungi incertae sedis</taxon>
        <taxon>Mucoromycota</taxon>
        <taxon>Glomeromycotina</taxon>
        <taxon>Glomeromycetes</taxon>
        <taxon>Glomerales</taxon>
        <taxon>Glomeraceae</taxon>
        <taxon>Funneliformis</taxon>
    </lineage>
</organism>
<dbReference type="Proteomes" id="UP000789375">
    <property type="component" value="Unassembled WGS sequence"/>
</dbReference>
<gene>
    <name evidence="1" type="ORF">FMOSSE_LOCUS4524</name>
</gene>
<protein>
    <submittedName>
        <fullName evidence="1">3669_t:CDS:1</fullName>
    </submittedName>
</protein>
<proteinExistence type="predicted"/>
<keyword evidence="2" id="KW-1185">Reference proteome</keyword>
<dbReference type="AlphaFoldDB" id="A0A9N8ZY75"/>
<sequence length="55" mass="6410">MYLILLAGHDPKTPKTNADFKKELEEEEYRKSQVSEIASEETEKRAMKAKLRVKT</sequence>
<reference evidence="1" key="1">
    <citation type="submission" date="2021-06" db="EMBL/GenBank/DDBJ databases">
        <authorList>
            <person name="Kallberg Y."/>
            <person name="Tangrot J."/>
            <person name="Rosling A."/>
        </authorList>
    </citation>
    <scope>NUCLEOTIDE SEQUENCE</scope>
    <source>
        <strain evidence="1">87-6 pot B 2015</strain>
    </source>
</reference>
<evidence type="ECO:0000313" key="1">
    <source>
        <dbReference type="EMBL" id="CAG8510767.1"/>
    </source>
</evidence>
<comment type="caution">
    <text evidence="1">The sequence shown here is derived from an EMBL/GenBank/DDBJ whole genome shotgun (WGS) entry which is preliminary data.</text>
</comment>
<evidence type="ECO:0000313" key="2">
    <source>
        <dbReference type="Proteomes" id="UP000789375"/>
    </source>
</evidence>
<accession>A0A9N8ZY75</accession>
<dbReference type="EMBL" id="CAJVPP010000772">
    <property type="protein sequence ID" value="CAG8510767.1"/>
    <property type="molecule type" value="Genomic_DNA"/>
</dbReference>